<protein>
    <submittedName>
        <fullName evidence="1">Uncharacterized protein</fullName>
    </submittedName>
</protein>
<organism evidence="1 2">
    <name type="scientific">Nephila pilipes</name>
    <name type="common">Giant wood spider</name>
    <name type="synonym">Nephila maculata</name>
    <dbReference type="NCBI Taxonomy" id="299642"/>
    <lineage>
        <taxon>Eukaryota</taxon>
        <taxon>Metazoa</taxon>
        <taxon>Ecdysozoa</taxon>
        <taxon>Arthropoda</taxon>
        <taxon>Chelicerata</taxon>
        <taxon>Arachnida</taxon>
        <taxon>Araneae</taxon>
        <taxon>Araneomorphae</taxon>
        <taxon>Entelegynae</taxon>
        <taxon>Araneoidea</taxon>
        <taxon>Nephilidae</taxon>
        <taxon>Nephila</taxon>
    </lineage>
</organism>
<gene>
    <name evidence="1" type="ORF">NPIL_438651</name>
</gene>
<dbReference type="AlphaFoldDB" id="A0A8X6MRU1"/>
<evidence type="ECO:0000313" key="2">
    <source>
        <dbReference type="Proteomes" id="UP000887013"/>
    </source>
</evidence>
<keyword evidence="2" id="KW-1185">Reference proteome</keyword>
<evidence type="ECO:0000313" key="1">
    <source>
        <dbReference type="EMBL" id="GFS74458.1"/>
    </source>
</evidence>
<accession>A0A8X6MRU1</accession>
<dbReference type="EMBL" id="BMAW01001549">
    <property type="protein sequence ID" value="GFS74458.1"/>
    <property type="molecule type" value="Genomic_DNA"/>
</dbReference>
<dbReference type="Proteomes" id="UP000887013">
    <property type="component" value="Unassembled WGS sequence"/>
</dbReference>
<proteinExistence type="predicted"/>
<sequence length="121" mass="13872">MFYDLLEIADVRLGYDELLVFEDQGFSFSRFTIVSNVFLWLSQYCFKNSNQVRKESVYQTNLISSGAGFHCQRRWVNDWVALRNFPVEVLEAICRFACPGEKLKTVVGDQCCGLVPARGPC</sequence>
<name>A0A8X6MRU1_NEPPI</name>
<comment type="caution">
    <text evidence="1">The sequence shown here is derived from an EMBL/GenBank/DDBJ whole genome shotgun (WGS) entry which is preliminary data.</text>
</comment>
<reference evidence="1" key="1">
    <citation type="submission" date="2020-08" db="EMBL/GenBank/DDBJ databases">
        <title>Multicomponent nature underlies the extraordinary mechanical properties of spider dragline silk.</title>
        <authorList>
            <person name="Kono N."/>
            <person name="Nakamura H."/>
            <person name="Mori M."/>
            <person name="Yoshida Y."/>
            <person name="Ohtoshi R."/>
            <person name="Malay A.D."/>
            <person name="Moran D.A.P."/>
            <person name="Tomita M."/>
            <person name="Numata K."/>
            <person name="Arakawa K."/>
        </authorList>
    </citation>
    <scope>NUCLEOTIDE SEQUENCE</scope>
</reference>